<name>A0AA37STT5_9BACT</name>
<proteinExistence type="predicted"/>
<reference evidence="3" key="1">
    <citation type="journal article" date="2014" name="Int. J. Syst. Evol. Microbiol.">
        <title>Complete genome sequence of Corynebacterium casei LMG S-19264T (=DSM 44701T), isolated from a smear-ripened cheese.</title>
        <authorList>
            <consortium name="US DOE Joint Genome Institute (JGI-PGF)"/>
            <person name="Walter F."/>
            <person name="Albersmeier A."/>
            <person name="Kalinowski J."/>
            <person name="Ruckert C."/>
        </authorList>
    </citation>
    <scope>NUCLEOTIDE SEQUENCE</scope>
    <source>
        <strain evidence="3">NBRC 108769</strain>
    </source>
</reference>
<organism evidence="3 4">
    <name type="scientific">Portibacter lacus</name>
    <dbReference type="NCBI Taxonomy" id="1099794"/>
    <lineage>
        <taxon>Bacteria</taxon>
        <taxon>Pseudomonadati</taxon>
        <taxon>Bacteroidota</taxon>
        <taxon>Saprospiria</taxon>
        <taxon>Saprospirales</taxon>
        <taxon>Haliscomenobacteraceae</taxon>
        <taxon>Portibacter</taxon>
    </lineage>
</organism>
<keyword evidence="1" id="KW-0812">Transmembrane</keyword>
<comment type="caution">
    <text evidence="3">The sequence shown here is derived from an EMBL/GenBank/DDBJ whole genome shotgun (WGS) entry which is preliminary data.</text>
</comment>
<reference evidence="3" key="2">
    <citation type="submission" date="2023-01" db="EMBL/GenBank/DDBJ databases">
        <title>Draft genome sequence of Portibacter lacus strain NBRC 108769.</title>
        <authorList>
            <person name="Sun Q."/>
            <person name="Mori K."/>
        </authorList>
    </citation>
    <scope>NUCLEOTIDE SEQUENCE</scope>
    <source>
        <strain evidence="3">NBRC 108769</strain>
    </source>
</reference>
<dbReference type="Gene3D" id="3.60.10.10">
    <property type="entry name" value="Endonuclease/exonuclease/phosphatase"/>
    <property type="match status" value="1"/>
</dbReference>
<feature type="transmembrane region" description="Helical" evidence="1">
    <location>
        <begin position="49"/>
        <end position="70"/>
    </location>
</feature>
<keyword evidence="3" id="KW-0378">Hydrolase</keyword>
<dbReference type="AlphaFoldDB" id="A0AA37STT5"/>
<dbReference type="SUPFAM" id="SSF56219">
    <property type="entry name" value="DNase I-like"/>
    <property type="match status" value="1"/>
</dbReference>
<evidence type="ECO:0000313" key="4">
    <source>
        <dbReference type="Proteomes" id="UP001156666"/>
    </source>
</evidence>
<keyword evidence="4" id="KW-1185">Reference proteome</keyword>
<keyword evidence="3" id="KW-0255">Endonuclease</keyword>
<gene>
    <name evidence="3" type="ORF">GCM10007940_25300</name>
</gene>
<sequence>MIVTLFAYLSPYANPKHLWPVSVIAVFYPWLLLFNFIFIVFWMFNKFRYALISVATILLGFNYLNGFIGFNSSGYMSSPDQIEILSYNTQNLYYIYKTEENRKARTDKFFKFMKDQHGVDIICAQELGLRSIELWNKKMKFPHVFAPEKVGPVIFSNHPISDRGQIHSEVSTINSCIWADISIKGTTYRIYNLHMESNKITRTAEKVIEEVNLQNKETWSGVKAIIKRYKNNASLRIGHAERIRAHMLESPYPIILAGDFNDVPMSYLYHILSSGMNDSFIKKGRAFGTTFAGKIPALRIDYILTDSQFKILDHKIMKEGFSDHYPIKSVVQLKQE</sequence>
<dbReference type="InterPro" id="IPR036691">
    <property type="entry name" value="Endo/exonu/phosph_ase_sf"/>
</dbReference>
<evidence type="ECO:0000313" key="3">
    <source>
        <dbReference type="EMBL" id="GLR17915.1"/>
    </source>
</evidence>
<dbReference type="GO" id="GO:0004519">
    <property type="term" value="F:endonuclease activity"/>
    <property type="evidence" value="ECO:0007669"/>
    <property type="project" value="UniProtKB-KW"/>
</dbReference>
<dbReference type="Pfam" id="PF03372">
    <property type="entry name" value="Exo_endo_phos"/>
    <property type="match status" value="1"/>
</dbReference>
<dbReference type="CDD" id="cd09084">
    <property type="entry name" value="EEP-2"/>
    <property type="match status" value="1"/>
</dbReference>
<protein>
    <submittedName>
        <fullName evidence="3">Endonuclease</fullName>
    </submittedName>
</protein>
<keyword evidence="1" id="KW-0472">Membrane</keyword>
<keyword evidence="1" id="KW-1133">Transmembrane helix</keyword>
<accession>A0AA37STT5</accession>
<feature type="domain" description="Endonuclease/exonuclease/phosphatase" evidence="2">
    <location>
        <begin position="86"/>
        <end position="324"/>
    </location>
</feature>
<dbReference type="Proteomes" id="UP001156666">
    <property type="component" value="Unassembled WGS sequence"/>
</dbReference>
<feature type="transmembrane region" description="Helical" evidence="1">
    <location>
        <begin position="18"/>
        <end position="42"/>
    </location>
</feature>
<dbReference type="EMBL" id="BSOH01000014">
    <property type="protein sequence ID" value="GLR17915.1"/>
    <property type="molecule type" value="Genomic_DNA"/>
</dbReference>
<dbReference type="InterPro" id="IPR005135">
    <property type="entry name" value="Endo/exonuclease/phosphatase"/>
</dbReference>
<keyword evidence="3" id="KW-0540">Nuclease</keyword>
<evidence type="ECO:0000256" key="1">
    <source>
        <dbReference type="SAM" id="Phobius"/>
    </source>
</evidence>
<evidence type="ECO:0000259" key="2">
    <source>
        <dbReference type="Pfam" id="PF03372"/>
    </source>
</evidence>